<comment type="caution">
    <text evidence="2">The sequence shown here is derived from an EMBL/GenBank/DDBJ whole genome shotgun (WGS) entry which is preliminary data.</text>
</comment>
<feature type="compositionally biased region" description="Basic and acidic residues" evidence="1">
    <location>
        <begin position="156"/>
        <end position="176"/>
    </location>
</feature>
<protein>
    <submittedName>
        <fullName evidence="2">Uncharacterized protein</fullName>
    </submittedName>
</protein>
<evidence type="ECO:0000256" key="1">
    <source>
        <dbReference type="SAM" id="MobiDB-lite"/>
    </source>
</evidence>
<keyword evidence="3" id="KW-1185">Reference proteome</keyword>
<dbReference type="AlphaFoldDB" id="A0A388LY97"/>
<feature type="compositionally biased region" description="Gly residues" evidence="1">
    <location>
        <begin position="96"/>
        <end position="110"/>
    </location>
</feature>
<feature type="compositionally biased region" description="Basic and acidic residues" evidence="1">
    <location>
        <begin position="112"/>
        <end position="149"/>
    </location>
</feature>
<dbReference type="Proteomes" id="UP000265515">
    <property type="component" value="Unassembled WGS sequence"/>
</dbReference>
<gene>
    <name evidence="2" type="ORF">CBR_g45357</name>
</gene>
<sequence>MGYLGYVEIEVVCAASPWCPACRKYFHSEGDPEYTAKNKKSYLSATKSNTRKQEPKGRKQGGGDGTRAGTGGGGEGSARGKTGGSKEREIGKDGGSKNGTGTEGKVGGDGSAAHDEGKEGRPEKEKNETRGEKTKKEKKGSEVKDDASGNRKGNRTNREDKGKGQNAEKDKMEKENGPMVGKGGGNPEDDG</sequence>
<dbReference type="EMBL" id="BFEA01000605">
    <property type="protein sequence ID" value="GBG87298.1"/>
    <property type="molecule type" value="Genomic_DNA"/>
</dbReference>
<dbReference type="Gramene" id="GBG87298">
    <property type="protein sequence ID" value="GBG87298"/>
    <property type="gene ID" value="CBR_g45357"/>
</dbReference>
<feature type="region of interest" description="Disordered" evidence="1">
    <location>
        <begin position="28"/>
        <end position="191"/>
    </location>
</feature>
<name>A0A388LY97_CHABU</name>
<reference evidence="2 3" key="1">
    <citation type="journal article" date="2018" name="Cell">
        <title>The Chara Genome: Secondary Complexity and Implications for Plant Terrestrialization.</title>
        <authorList>
            <person name="Nishiyama T."/>
            <person name="Sakayama H."/>
            <person name="Vries J.D."/>
            <person name="Buschmann H."/>
            <person name="Saint-Marcoux D."/>
            <person name="Ullrich K.K."/>
            <person name="Haas F.B."/>
            <person name="Vanderstraeten L."/>
            <person name="Becker D."/>
            <person name="Lang D."/>
            <person name="Vosolsobe S."/>
            <person name="Rombauts S."/>
            <person name="Wilhelmsson P.K.I."/>
            <person name="Janitza P."/>
            <person name="Kern R."/>
            <person name="Heyl A."/>
            <person name="Rumpler F."/>
            <person name="Villalobos L.I.A.C."/>
            <person name="Clay J.M."/>
            <person name="Skokan R."/>
            <person name="Toyoda A."/>
            <person name="Suzuki Y."/>
            <person name="Kagoshima H."/>
            <person name="Schijlen E."/>
            <person name="Tajeshwar N."/>
            <person name="Catarino B."/>
            <person name="Hetherington A.J."/>
            <person name="Saltykova A."/>
            <person name="Bonnot C."/>
            <person name="Breuninger H."/>
            <person name="Symeonidi A."/>
            <person name="Radhakrishnan G.V."/>
            <person name="Van Nieuwerburgh F."/>
            <person name="Deforce D."/>
            <person name="Chang C."/>
            <person name="Karol K.G."/>
            <person name="Hedrich R."/>
            <person name="Ulvskov P."/>
            <person name="Glockner G."/>
            <person name="Delwiche C.F."/>
            <person name="Petrasek J."/>
            <person name="Van de Peer Y."/>
            <person name="Friml J."/>
            <person name="Beilby M."/>
            <person name="Dolan L."/>
            <person name="Kohara Y."/>
            <person name="Sugano S."/>
            <person name="Fujiyama A."/>
            <person name="Delaux P.-M."/>
            <person name="Quint M."/>
            <person name="TheiBen G."/>
            <person name="Hagemann M."/>
            <person name="Harholt J."/>
            <person name="Dunand C."/>
            <person name="Zachgo S."/>
            <person name="Langdale J."/>
            <person name="Maumus F."/>
            <person name="Straeten D.V.D."/>
            <person name="Gould S.B."/>
            <person name="Rensing S.A."/>
        </authorList>
    </citation>
    <scope>NUCLEOTIDE SEQUENCE [LARGE SCALE GENOMIC DNA]</scope>
    <source>
        <strain evidence="2 3">S276</strain>
    </source>
</reference>
<feature type="compositionally biased region" description="Gly residues" evidence="1">
    <location>
        <begin position="180"/>
        <end position="191"/>
    </location>
</feature>
<feature type="compositionally biased region" description="Basic and acidic residues" evidence="1">
    <location>
        <begin position="84"/>
        <end position="95"/>
    </location>
</feature>
<evidence type="ECO:0000313" key="2">
    <source>
        <dbReference type="EMBL" id="GBG87298.1"/>
    </source>
</evidence>
<organism evidence="2 3">
    <name type="scientific">Chara braunii</name>
    <name type="common">Braun's stonewort</name>
    <dbReference type="NCBI Taxonomy" id="69332"/>
    <lineage>
        <taxon>Eukaryota</taxon>
        <taxon>Viridiplantae</taxon>
        <taxon>Streptophyta</taxon>
        <taxon>Charophyceae</taxon>
        <taxon>Charales</taxon>
        <taxon>Characeae</taxon>
        <taxon>Chara</taxon>
    </lineage>
</organism>
<feature type="compositionally biased region" description="Gly residues" evidence="1">
    <location>
        <begin position="60"/>
        <end position="83"/>
    </location>
</feature>
<proteinExistence type="predicted"/>
<accession>A0A388LY97</accession>
<evidence type="ECO:0000313" key="3">
    <source>
        <dbReference type="Proteomes" id="UP000265515"/>
    </source>
</evidence>